<dbReference type="Proteomes" id="UP001301731">
    <property type="component" value="Chromosome"/>
</dbReference>
<evidence type="ECO:0000313" key="3">
    <source>
        <dbReference type="Proteomes" id="UP001301731"/>
    </source>
</evidence>
<evidence type="ECO:0000256" key="1">
    <source>
        <dbReference type="SAM" id="Phobius"/>
    </source>
</evidence>
<evidence type="ECO:0008006" key="4">
    <source>
        <dbReference type="Google" id="ProtNLM"/>
    </source>
</evidence>
<feature type="transmembrane region" description="Helical" evidence="1">
    <location>
        <begin position="88"/>
        <end position="105"/>
    </location>
</feature>
<keyword evidence="1" id="KW-0812">Transmembrane</keyword>
<dbReference type="RefSeq" id="WP_318102516.1">
    <property type="nucleotide sequence ID" value="NZ_CP137573.1"/>
</dbReference>
<organism evidence="2 3">
    <name type="scientific">Streptomyces solicathayae</name>
    <dbReference type="NCBI Taxonomy" id="3081768"/>
    <lineage>
        <taxon>Bacteria</taxon>
        <taxon>Bacillati</taxon>
        <taxon>Actinomycetota</taxon>
        <taxon>Actinomycetes</taxon>
        <taxon>Kitasatosporales</taxon>
        <taxon>Streptomycetaceae</taxon>
        <taxon>Streptomyces</taxon>
    </lineage>
</organism>
<accession>A0ABZ0LPV9</accession>
<sequence length="136" mass="14351">MSAHPVSRLQWLSWGAAALAGTVGAYAASTLVASARSYCDAAWEPQHRFAHGFEWLVLTAAAAGLAVAAAVLARWATVRGPRSVRASSQVAVVLFVVTALAWWYVTAEATPAGYPGDSGLCPADNVPPWWPGWFPT</sequence>
<keyword evidence="1" id="KW-1133">Transmembrane helix</keyword>
<dbReference type="PROSITE" id="PS51318">
    <property type="entry name" value="TAT"/>
    <property type="match status" value="1"/>
</dbReference>
<evidence type="ECO:0000313" key="2">
    <source>
        <dbReference type="EMBL" id="WOX21534.1"/>
    </source>
</evidence>
<proteinExistence type="predicted"/>
<feature type="transmembrane region" description="Helical" evidence="1">
    <location>
        <begin position="12"/>
        <end position="35"/>
    </location>
</feature>
<feature type="transmembrane region" description="Helical" evidence="1">
    <location>
        <begin position="55"/>
        <end position="76"/>
    </location>
</feature>
<protein>
    <recommendedName>
        <fullName evidence="4">Integral membrane protein</fullName>
    </recommendedName>
</protein>
<dbReference type="InterPro" id="IPR006311">
    <property type="entry name" value="TAT_signal"/>
</dbReference>
<name>A0ABZ0LPV9_9ACTN</name>
<gene>
    <name evidence="2" type="ORF">R2D22_09045</name>
</gene>
<dbReference type="EMBL" id="CP137573">
    <property type="protein sequence ID" value="WOX21534.1"/>
    <property type="molecule type" value="Genomic_DNA"/>
</dbReference>
<keyword evidence="1" id="KW-0472">Membrane</keyword>
<keyword evidence="3" id="KW-1185">Reference proteome</keyword>
<reference evidence="2 3" key="1">
    <citation type="submission" date="2023-10" db="EMBL/GenBank/DDBJ databases">
        <title>The genome sequence of Streptomyces sp. HUAS YS2.</title>
        <authorList>
            <person name="Mo P."/>
        </authorList>
    </citation>
    <scope>NUCLEOTIDE SEQUENCE [LARGE SCALE GENOMIC DNA]</scope>
    <source>
        <strain evidence="2 3">HUAS YS2</strain>
    </source>
</reference>